<dbReference type="InterPro" id="IPR016181">
    <property type="entry name" value="Acyl_CoA_acyltransferase"/>
</dbReference>
<dbReference type="Gene3D" id="3.40.630.30">
    <property type="match status" value="1"/>
</dbReference>
<sequence>MSLQLISLGQMLDSLGKERTIDILNTFKSIPDHQTGKVNDVEYFLHNKAIQFEKMTLSTTHLVFASYRDEMVLVGYFSLANKPLIMSKKNYNKLSNSQKKRLFKSGTVTDDGLYQVNSYLLGQLGKNYSEKALATKAIDGKQLLTMAYDTILRAKRLINARYVWLECKDDPRLIKFYEEFGFGSIRHYHSGNDLRVLIMKLEND</sequence>
<evidence type="ECO:0000313" key="1">
    <source>
        <dbReference type="EMBL" id="XBC49741.1"/>
    </source>
</evidence>
<gene>
    <name evidence="1" type="ORF">VUQ06_00550</name>
</gene>
<proteinExistence type="predicted"/>
<name>A0AB74TTH0_9LACT</name>
<dbReference type="KEGG" id="dst:VUQ06_00550"/>
<reference evidence="1" key="1">
    <citation type="submission" date="2023-12" db="EMBL/GenBank/DDBJ databases">
        <title>Dolosigranulum savutii sp. nov. isolated from human upper respiratory samples collected in Botswana.</title>
        <authorList>
            <person name="Kelly M.S."/>
        </authorList>
    </citation>
    <scope>NUCLEOTIDE SEQUENCE</scope>
    <source>
        <strain evidence="1">MSK294</strain>
    </source>
</reference>
<protein>
    <submittedName>
        <fullName evidence="1">GNAT family N-acetyltransferase</fullName>
    </submittedName>
</protein>
<dbReference type="EMBL" id="CP142435">
    <property type="protein sequence ID" value="XBC49741.1"/>
    <property type="molecule type" value="Genomic_DNA"/>
</dbReference>
<dbReference type="RefSeq" id="WP_347301464.1">
    <property type="nucleotide sequence ID" value="NZ_CP142435.1"/>
</dbReference>
<organism evidence="1">
    <name type="scientific">Dolosigranulum savutiense</name>
    <dbReference type="NCBI Taxonomy" id="3110288"/>
    <lineage>
        <taxon>Bacteria</taxon>
        <taxon>Bacillati</taxon>
        <taxon>Bacillota</taxon>
        <taxon>Bacilli</taxon>
        <taxon>Lactobacillales</taxon>
        <taxon>Carnobacteriaceae</taxon>
        <taxon>Dolosigranulum</taxon>
    </lineage>
</organism>
<dbReference type="SUPFAM" id="SSF55729">
    <property type="entry name" value="Acyl-CoA N-acyltransferases (Nat)"/>
    <property type="match status" value="1"/>
</dbReference>
<accession>A0AB74TTH0</accession>
<dbReference type="AlphaFoldDB" id="A0AB74TTH0"/>